<dbReference type="PROSITE" id="PS50893">
    <property type="entry name" value="ABC_TRANSPORTER_2"/>
    <property type="match status" value="1"/>
</dbReference>
<dbReference type="Pfam" id="PF00005">
    <property type="entry name" value="ABC_tran"/>
    <property type="match status" value="1"/>
</dbReference>
<dbReference type="Proteomes" id="UP001223586">
    <property type="component" value="Unassembled WGS sequence"/>
</dbReference>
<keyword evidence="2" id="KW-0813">Transport</keyword>
<feature type="domain" description="ABC transporter" evidence="5">
    <location>
        <begin position="4"/>
        <end position="229"/>
    </location>
</feature>
<dbReference type="Gene3D" id="3.40.50.300">
    <property type="entry name" value="P-loop containing nucleotide triphosphate hydrolases"/>
    <property type="match status" value="1"/>
</dbReference>
<evidence type="ECO:0000256" key="1">
    <source>
        <dbReference type="ARBA" id="ARBA00005417"/>
    </source>
</evidence>
<dbReference type="InterPro" id="IPR027417">
    <property type="entry name" value="P-loop_NTPase"/>
</dbReference>
<evidence type="ECO:0000256" key="3">
    <source>
        <dbReference type="ARBA" id="ARBA00022741"/>
    </source>
</evidence>
<dbReference type="InterPro" id="IPR025302">
    <property type="entry name" value="DrrA1/2-like_C"/>
</dbReference>
<keyword evidence="3" id="KW-0547">Nucleotide-binding</keyword>
<gene>
    <name evidence="6" type="ORF">J2S08_001581</name>
</gene>
<keyword evidence="7" id="KW-1185">Reference proteome</keyword>
<dbReference type="EMBL" id="JAUSTT010000008">
    <property type="protein sequence ID" value="MDQ0175745.1"/>
    <property type="molecule type" value="Genomic_DNA"/>
</dbReference>
<dbReference type="InterPro" id="IPR003593">
    <property type="entry name" value="AAA+_ATPase"/>
</dbReference>
<comment type="similarity">
    <text evidence="1">Belongs to the ABC transporter superfamily.</text>
</comment>
<dbReference type="RefSeq" id="WP_307228319.1">
    <property type="nucleotide sequence ID" value="NZ_JAUSTT010000008.1"/>
</dbReference>
<comment type="caution">
    <text evidence="6">The sequence shown here is derived from an EMBL/GenBank/DDBJ whole genome shotgun (WGS) entry which is preliminary data.</text>
</comment>
<protein>
    <submittedName>
        <fullName evidence="6">ABC-2 type transport system ATP-binding protein</fullName>
    </submittedName>
</protein>
<evidence type="ECO:0000313" key="7">
    <source>
        <dbReference type="Proteomes" id="UP001223586"/>
    </source>
</evidence>
<accession>A0ABT9WRA6</accession>
<dbReference type="PANTHER" id="PTHR43335:SF11">
    <property type="entry name" value="ABC TRANSPORTER RELATED"/>
    <property type="match status" value="1"/>
</dbReference>
<dbReference type="GO" id="GO:0005524">
    <property type="term" value="F:ATP binding"/>
    <property type="evidence" value="ECO:0007669"/>
    <property type="project" value="UniProtKB-KW"/>
</dbReference>
<dbReference type="InterPro" id="IPR003439">
    <property type="entry name" value="ABC_transporter-like_ATP-bd"/>
</dbReference>
<dbReference type="Pfam" id="PF13732">
    <property type="entry name" value="DrrA1-3_C"/>
    <property type="match status" value="1"/>
</dbReference>
<evidence type="ECO:0000256" key="2">
    <source>
        <dbReference type="ARBA" id="ARBA00022448"/>
    </source>
</evidence>
<organism evidence="6 7">
    <name type="scientific">Bacillus chungangensis</name>
    <dbReference type="NCBI Taxonomy" id="587633"/>
    <lineage>
        <taxon>Bacteria</taxon>
        <taxon>Bacillati</taxon>
        <taxon>Bacillota</taxon>
        <taxon>Bacilli</taxon>
        <taxon>Bacillales</taxon>
        <taxon>Bacillaceae</taxon>
        <taxon>Bacillus</taxon>
    </lineage>
</organism>
<dbReference type="SUPFAM" id="SSF52540">
    <property type="entry name" value="P-loop containing nucleoside triphosphate hydrolases"/>
    <property type="match status" value="1"/>
</dbReference>
<evidence type="ECO:0000259" key="5">
    <source>
        <dbReference type="PROSITE" id="PS50893"/>
    </source>
</evidence>
<dbReference type="CDD" id="cd03230">
    <property type="entry name" value="ABC_DR_subfamily_A"/>
    <property type="match status" value="1"/>
</dbReference>
<evidence type="ECO:0000313" key="6">
    <source>
        <dbReference type="EMBL" id="MDQ0175745.1"/>
    </source>
</evidence>
<name>A0ABT9WRA6_9BACI</name>
<proteinExistence type="inferred from homology"/>
<dbReference type="SMART" id="SM00382">
    <property type="entry name" value="AAA"/>
    <property type="match status" value="1"/>
</dbReference>
<keyword evidence="4 6" id="KW-0067">ATP-binding</keyword>
<reference evidence="6 7" key="1">
    <citation type="submission" date="2023-07" db="EMBL/GenBank/DDBJ databases">
        <title>Genomic Encyclopedia of Type Strains, Phase IV (KMG-IV): sequencing the most valuable type-strain genomes for metagenomic binning, comparative biology and taxonomic classification.</title>
        <authorList>
            <person name="Goeker M."/>
        </authorList>
    </citation>
    <scope>NUCLEOTIDE SEQUENCE [LARGE SCALE GENOMIC DNA]</scope>
    <source>
        <strain evidence="6 7">DSM 23837</strain>
    </source>
</reference>
<dbReference type="InterPro" id="IPR017871">
    <property type="entry name" value="ABC_transporter-like_CS"/>
</dbReference>
<dbReference type="PROSITE" id="PS00211">
    <property type="entry name" value="ABC_TRANSPORTER_1"/>
    <property type="match status" value="1"/>
</dbReference>
<evidence type="ECO:0000256" key="4">
    <source>
        <dbReference type="ARBA" id="ARBA00022840"/>
    </source>
</evidence>
<sequence>MTLLRVQHLSKSFSKNFAVQDVNFTLNEGECGALLGPNGAGKSTTLKMLTGILTPSQGEIMFYGKKSGDFRHLIGYLPQEPKMHPWMTGREALRFMGQLSHMEKRDLDDRVEELLSLLGIKKAANRHVSTYSGGMKQRLGIAQAIIHRPKLVIMDEPVSALDPIGRREMLDLLKSIKQETTILFSTHILHDVKELSDRVFIINQGQVVVNSTFNQLIADHQQPVFFIEAERNIDQWTKSLQSKSETIEATEALGNQARIRVNDIAKARKELLMMIERDEIPLQRFEIMQTTLEEIFLKMVKQ</sequence>
<dbReference type="PANTHER" id="PTHR43335">
    <property type="entry name" value="ABC TRANSPORTER, ATP-BINDING PROTEIN"/>
    <property type="match status" value="1"/>
</dbReference>